<evidence type="ECO:0000313" key="5">
    <source>
        <dbReference type="Proteomes" id="UP000183812"/>
    </source>
</evidence>
<reference evidence="4 5" key="1">
    <citation type="submission" date="2016-10" db="EMBL/GenBank/DDBJ databases">
        <authorList>
            <person name="de Groot N.N."/>
        </authorList>
    </citation>
    <scope>NUCLEOTIDE SEQUENCE [LARGE SCALE GENOMIC DNA]</scope>
    <source>
        <strain evidence="5">DSM 938 / 37b4</strain>
    </source>
</reference>
<dbReference type="EMBL" id="FNAY01000022">
    <property type="protein sequence ID" value="SDF94336.1"/>
    <property type="molecule type" value="Genomic_DNA"/>
</dbReference>
<dbReference type="Proteomes" id="UP000183812">
    <property type="component" value="Unassembled WGS sequence"/>
</dbReference>
<dbReference type="AlphaFoldDB" id="A0A1G7Q735"/>
<dbReference type="InterPro" id="IPR016181">
    <property type="entry name" value="Acyl_CoA_acyltransferase"/>
</dbReference>
<proteinExistence type="predicted"/>
<dbReference type="InterPro" id="IPR000182">
    <property type="entry name" value="GNAT_dom"/>
</dbReference>
<protein>
    <submittedName>
        <fullName evidence="4">Acetyltransferase (GNAT) domain-containing protein</fullName>
    </submittedName>
</protein>
<dbReference type="RefSeq" id="WP_074555813.1">
    <property type="nucleotide sequence ID" value="NZ_CP119563.1"/>
</dbReference>
<dbReference type="PROSITE" id="PS51186">
    <property type="entry name" value="GNAT"/>
    <property type="match status" value="1"/>
</dbReference>
<keyword evidence="2" id="KW-0012">Acyltransferase</keyword>
<evidence type="ECO:0000313" key="4">
    <source>
        <dbReference type="EMBL" id="SDF94336.1"/>
    </source>
</evidence>
<sequence length="158" mass="17312">MIRPARSEELPVLSAVIGASITALCRADHRDDPERIRPWVASNSPMALASILHDPDQRLFVAEPEGIVAVGAIDWRHQPDGEGRIRLLFAAPEAQGKGCGRALLAALEEELRAHGRVEARLTATNTALGFYRRQGWQMDDRGGGGGWLLGHPLRKRLI</sequence>
<dbReference type="OrthoDB" id="9789081at2"/>
<name>A0A1G7Q735_RHOCA</name>
<dbReference type="GO" id="GO:0016747">
    <property type="term" value="F:acyltransferase activity, transferring groups other than amino-acyl groups"/>
    <property type="evidence" value="ECO:0007669"/>
    <property type="project" value="InterPro"/>
</dbReference>
<dbReference type="PANTHER" id="PTHR43877:SF2">
    <property type="entry name" value="AMINOALKYLPHOSPHONATE N-ACETYLTRANSFERASE-RELATED"/>
    <property type="match status" value="1"/>
</dbReference>
<feature type="domain" description="N-acetyltransferase" evidence="3">
    <location>
        <begin position="1"/>
        <end position="154"/>
    </location>
</feature>
<evidence type="ECO:0000256" key="2">
    <source>
        <dbReference type="ARBA" id="ARBA00023315"/>
    </source>
</evidence>
<dbReference type="Pfam" id="PF13673">
    <property type="entry name" value="Acetyltransf_10"/>
    <property type="match status" value="1"/>
</dbReference>
<dbReference type="CDD" id="cd04301">
    <property type="entry name" value="NAT_SF"/>
    <property type="match status" value="1"/>
</dbReference>
<dbReference type="InterPro" id="IPR050832">
    <property type="entry name" value="Bact_Acetyltransf"/>
</dbReference>
<dbReference type="Gene3D" id="3.40.630.30">
    <property type="match status" value="1"/>
</dbReference>
<dbReference type="SUPFAM" id="SSF55729">
    <property type="entry name" value="Acyl-CoA N-acyltransferases (Nat)"/>
    <property type="match status" value="1"/>
</dbReference>
<accession>A0A1G7Q735</accession>
<keyword evidence="1 4" id="KW-0808">Transferase</keyword>
<organism evidence="4 5">
    <name type="scientific">Rhodobacter capsulatus</name>
    <name type="common">Rhodopseudomonas capsulata</name>
    <dbReference type="NCBI Taxonomy" id="1061"/>
    <lineage>
        <taxon>Bacteria</taxon>
        <taxon>Pseudomonadati</taxon>
        <taxon>Pseudomonadota</taxon>
        <taxon>Alphaproteobacteria</taxon>
        <taxon>Rhodobacterales</taxon>
        <taxon>Rhodobacter group</taxon>
        <taxon>Rhodobacter</taxon>
    </lineage>
</organism>
<gene>
    <name evidence="4" type="ORF">SAMN04244550_03144</name>
</gene>
<dbReference type="PANTHER" id="PTHR43877">
    <property type="entry name" value="AMINOALKYLPHOSPHONATE N-ACETYLTRANSFERASE-RELATED-RELATED"/>
    <property type="match status" value="1"/>
</dbReference>
<evidence type="ECO:0000259" key="3">
    <source>
        <dbReference type="PROSITE" id="PS51186"/>
    </source>
</evidence>
<evidence type="ECO:0000256" key="1">
    <source>
        <dbReference type="ARBA" id="ARBA00022679"/>
    </source>
</evidence>